<dbReference type="PANTHER" id="PTHR30441">
    <property type="entry name" value="DUF748 DOMAIN-CONTAINING PROTEIN"/>
    <property type="match status" value="1"/>
</dbReference>
<dbReference type="PANTHER" id="PTHR30441:SF4">
    <property type="entry name" value="PROTEIN ASMA"/>
    <property type="match status" value="1"/>
</dbReference>
<gene>
    <name evidence="6" type="ORF">SAMN02745223_01709</name>
    <name evidence="5" type="ORF">VW29_08775</name>
</gene>
<keyword evidence="3" id="KW-0472">Membrane</keyword>
<dbReference type="Proteomes" id="UP000033608">
    <property type="component" value="Unassembled WGS sequence"/>
</dbReference>
<protein>
    <submittedName>
        <fullName evidence="6">AsmA-like C-terminal region</fullName>
    </submittedName>
</protein>
<dbReference type="EMBL" id="LAJF01000062">
    <property type="protein sequence ID" value="KKB84911.1"/>
    <property type="molecule type" value="Genomic_DNA"/>
</dbReference>
<keyword evidence="3" id="KW-0812">Transmembrane</keyword>
<feature type="region of interest" description="Disordered" evidence="2">
    <location>
        <begin position="1189"/>
        <end position="1208"/>
    </location>
</feature>
<evidence type="ECO:0000313" key="7">
    <source>
        <dbReference type="Proteomes" id="UP000033608"/>
    </source>
</evidence>
<dbReference type="RefSeq" id="WP_046134923.1">
    <property type="nucleotide sequence ID" value="NZ_FQVC01000004.1"/>
</dbReference>
<accession>A0A0F5LRI5</accession>
<keyword evidence="3" id="KW-1133">Transmembrane helix</keyword>
<dbReference type="Pfam" id="PF05170">
    <property type="entry name" value="AsmA"/>
    <property type="match status" value="1"/>
</dbReference>
<proteinExistence type="predicted"/>
<name>A0A0F5LRI5_9HYPH</name>
<dbReference type="GO" id="GO:0090313">
    <property type="term" value="P:regulation of protein targeting to membrane"/>
    <property type="evidence" value="ECO:0007669"/>
    <property type="project" value="TreeGrafter"/>
</dbReference>
<evidence type="ECO:0000256" key="2">
    <source>
        <dbReference type="SAM" id="MobiDB-lite"/>
    </source>
</evidence>
<reference evidence="6 8" key="2">
    <citation type="submission" date="2016-11" db="EMBL/GenBank/DDBJ databases">
        <authorList>
            <person name="Jaros S."/>
            <person name="Januszkiewicz K."/>
            <person name="Wedrychowicz H."/>
        </authorList>
    </citation>
    <scope>NUCLEOTIDE SEQUENCE [LARGE SCALE GENOMIC DNA]</scope>
    <source>
        <strain evidence="6 8">DSM 17137</strain>
    </source>
</reference>
<feature type="transmembrane region" description="Helical" evidence="3">
    <location>
        <begin position="6"/>
        <end position="27"/>
    </location>
</feature>
<dbReference type="GO" id="GO:0005886">
    <property type="term" value="C:plasma membrane"/>
    <property type="evidence" value="ECO:0007669"/>
    <property type="project" value="TreeGrafter"/>
</dbReference>
<dbReference type="OrthoDB" id="9816380at2"/>
<dbReference type="AlphaFoldDB" id="A0A0F5LRI5"/>
<evidence type="ECO:0000256" key="3">
    <source>
        <dbReference type="SAM" id="Phobius"/>
    </source>
</evidence>
<feature type="domain" description="AsmA" evidence="4">
    <location>
        <begin position="8"/>
        <end position="118"/>
    </location>
</feature>
<sequence length="1208" mass="125475">MLNRIYIIIGVLAIIALAGAFIAPRFIQWGDYRDRMEALATEALGEDVTIRGDIEFSLLPQPRLSFTDVVVGSIEAPAATVGAVEADFSLMEFLRDNYNVTRLVLAQPVIDLTIDENGLFGSGIEVATGKSAVSLAQASIIDGTVRLEDVRTGERFVAANLDGDLRLASFSGPFQFQGTAEFNAQRYSLRFNSALVDVDGNTRISSFLQPVDGAFTLSSEGILSTGIAPKFDGAIVLRQAPPAAEPAAGIRGDLVFESKVQASTDRIVLSGYVLQPDENRASARLTGAASIQLGERRSFDAVVSGGVFSLPPRDASEDATLLPFELVRLLDELPPPLLPPMPGRVGVDLAEVGLRGFSLRQVRLDATTDGTSWEISQAIAHLPGDTEVRASGSLISNEGLPGFTGQVSISSQRLDALAALWRKPGDDNPLFNVPGSLEGKVMLGGSALGLSGGVLTLEETAHAVDLRLGFADERRLDVTVHFADLGKAESAAMAALLPDTSGAGFATSFPDGSFTVSAKSARIAEQVATTLVAEGQWGDGQLQFTRLSAQDFGGVGFEVALTLQGTLADPQVSGSGVIRAGTADAPALVALHDRADTPASWRDALALSLPGEVIFDLTPANTEGAQTLTLGGRLGVADLDLTAQLSGGLNGALTQALRINGTLESRDPPALTRQLGFGDAEVFPDAGEIMVALNFVGVPGEGLKSQVTASAGEEYLSFSGDLLVAGNAEIEGTGTIEGKLVEAAGLAQLAGARGLSLPMAEGHADLHFEGRRLARLTGIEGRSGETGFTGELSLSRTGGSAMVAGAVALDSVDVTALAAAMFGPAALIRGSGPWPDGPIDIGDTARSTRGTVAVTTPAVTVGGASMMRDAKFDLSWDETRMRLARFEAGIGTGKVTFDVSVCCSGPLADKTVAGRLTLDGVGIDEIAPPALADALGGVIDGGLRFEATGASFAALAQVLAGEGNFTIADFTVDKLDPGVFATVAALDGVLEMDADALGIIIGQGLEQGAFKAPELAGAFTIAGGVARLANLIVEGDGASLAGGLNLTVETLGLDGSFAMTPLGFDDPNGLVDANTARIVTRLSGTVPAPVNALDLDIMVAALQVRANEIEVDRLEALRAEDAERQRAAAEERNRLIAEQRRIAAEEAARLAEEEEARRQEELRVQEEQRLLEQQVVPPAEAPVTTGPLDLSLPPINGQFQGGGIQPQF</sequence>
<keyword evidence="7" id="KW-1185">Reference proteome</keyword>
<reference evidence="5 7" key="1">
    <citation type="submission" date="2015-03" db="EMBL/GenBank/DDBJ databases">
        <authorList>
            <person name="Hassan Y.I."/>
            <person name="Lepp D."/>
            <person name="Zhou T."/>
        </authorList>
    </citation>
    <scope>NUCLEOTIDE SEQUENCE [LARGE SCALE GENOMIC DNA]</scope>
    <source>
        <strain evidence="5 7">DSM 17137</strain>
    </source>
</reference>
<dbReference type="EMBL" id="FQVC01000004">
    <property type="protein sequence ID" value="SHF06032.1"/>
    <property type="molecule type" value="Genomic_DNA"/>
</dbReference>
<organism evidence="5 7">
    <name type="scientific">Devosia limi DSM 17137</name>
    <dbReference type="NCBI Taxonomy" id="1121477"/>
    <lineage>
        <taxon>Bacteria</taxon>
        <taxon>Pseudomonadati</taxon>
        <taxon>Pseudomonadota</taxon>
        <taxon>Alphaproteobacteria</taxon>
        <taxon>Hyphomicrobiales</taxon>
        <taxon>Devosiaceae</taxon>
        <taxon>Devosia</taxon>
    </lineage>
</organism>
<evidence type="ECO:0000313" key="6">
    <source>
        <dbReference type="EMBL" id="SHF06032.1"/>
    </source>
</evidence>
<feature type="compositionally biased region" description="Gly residues" evidence="2">
    <location>
        <begin position="1199"/>
        <end position="1208"/>
    </location>
</feature>
<feature type="coiled-coil region" evidence="1">
    <location>
        <begin position="1119"/>
        <end position="1170"/>
    </location>
</feature>
<evidence type="ECO:0000313" key="8">
    <source>
        <dbReference type="Proteomes" id="UP000184533"/>
    </source>
</evidence>
<dbReference type="PATRIC" id="fig|1121477.3.peg.2852"/>
<dbReference type="Proteomes" id="UP000184533">
    <property type="component" value="Unassembled WGS sequence"/>
</dbReference>
<evidence type="ECO:0000313" key="5">
    <source>
        <dbReference type="EMBL" id="KKB84911.1"/>
    </source>
</evidence>
<dbReference type="InterPro" id="IPR007844">
    <property type="entry name" value="AsmA"/>
</dbReference>
<dbReference type="InterPro" id="IPR052894">
    <property type="entry name" value="AsmA-related"/>
</dbReference>
<dbReference type="STRING" id="1121477.SAMN02745223_01709"/>
<evidence type="ECO:0000256" key="1">
    <source>
        <dbReference type="SAM" id="Coils"/>
    </source>
</evidence>
<evidence type="ECO:0000259" key="4">
    <source>
        <dbReference type="Pfam" id="PF05170"/>
    </source>
</evidence>
<keyword evidence="1" id="KW-0175">Coiled coil</keyword>